<name>A0A1M6AG12_9FIRM</name>
<gene>
    <name evidence="1" type="ORF">SAMN02745219_00133</name>
</gene>
<dbReference type="Proteomes" id="UP000184529">
    <property type="component" value="Unassembled WGS sequence"/>
</dbReference>
<dbReference type="STRING" id="1121432.SAMN02745219_00133"/>
<accession>A0A1M6AG12</accession>
<organism evidence="1 2">
    <name type="scientific">Desulfofundulus thermosubterraneus DSM 16057</name>
    <dbReference type="NCBI Taxonomy" id="1121432"/>
    <lineage>
        <taxon>Bacteria</taxon>
        <taxon>Bacillati</taxon>
        <taxon>Bacillota</taxon>
        <taxon>Clostridia</taxon>
        <taxon>Eubacteriales</taxon>
        <taxon>Peptococcaceae</taxon>
        <taxon>Desulfofundulus</taxon>
    </lineage>
</organism>
<protein>
    <submittedName>
        <fullName evidence="1">Uncharacterized protein</fullName>
    </submittedName>
</protein>
<proteinExistence type="predicted"/>
<evidence type="ECO:0000313" key="2">
    <source>
        <dbReference type="Proteomes" id="UP000184529"/>
    </source>
</evidence>
<dbReference type="AlphaFoldDB" id="A0A1M6AG12"/>
<evidence type="ECO:0000313" key="1">
    <source>
        <dbReference type="EMBL" id="SHI35399.1"/>
    </source>
</evidence>
<dbReference type="EMBL" id="FQZM01000003">
    <property type="protein sequence ID" value="SHI35399.1"/>
    <property type="molecule type" value="Genomic_DNA"/>
</dbReference>
<dbReference type="OrthoDB" id="1809811at2"/>
<keyword evidence="2" id="KW-1185">Reference proteome</keyword>
<sequence>MATAGINFQKLREKGDLSYLVEWYCPLEKEQQWDREESPGRGGELSLSWLTLPLALPRPLLNWQQREIIAGF</sequence>
<dbReference type="RefSeq" id="WP_072866833.1">
    <property type="nucleotide sequence ID" value="NZ_FQZM01000003.1"/>
</dbReference>
<reference evidence="2" key="1">
    <citation type="submission" date="2016-11" db="EMBL/GenBank/DDBJ databases">
        <authorList>
            <person name="Varghese N."/>
            <person name="Submissions S."/>
        </authorList>
    </citation>
    <scope>NUCLEOTIDE SEQUENCE [LARGE SCALE GENOMIC DNA]</scope>
    <source>
        <strain evidence="2">DSM 16057</strain>
    </source>
</reference>